<dbReference type="InterPro" id="IPR036514">
    <property type="entry name" value="SGNH_hydro_sf"/>
</dbReference>
<feature type="transmembrane region" description="Helical" evidence="9">
    <location>
        <begin position="450"/>
        <end position="470"/>
    </location>
</feature>
<dbReference type="EMBL" id="CP002915">
    <property type="protein sequence ID" value="AEK29793.1"/>
    <property type="molecule type" value="Genomic_DNA"/>
</dbReference>
<keyword evidence="7 11" id="KW-0012">Acyltransferase</keyword>
<comment type="subcellular location">
    <subcellularLocation>
        <location evidence="1">Cell membrane</location>
        <topology evidence="1">Multi-pass membrane protein</topology>
    </subcellularLocation>
</comment>
<dbReference type="Pfam" id="PF01757">
    <property type="entry name" value="Acyl_transf_3"/>
    <property type="match status" value="1"/>
</dbReference>
<proteinExistence type="predicted"/>
<evidence type="ECO:0000256" key="5">
    <source>
        <dbReference type="ARBA" id="ARBA00022989"/>
    </source>
</evidence>
<evidence type="ECO:0000259" key="10">
    <source>
        <dbReference type="Pfam" id="PF01757"/>
    </source>
</evidence>
<feature type="transmembrane region" description="Helical" evidence="9">
    <location>
        <begin position="309"/>
        <end position="328"/>
    </location>
</feature>
<evidence type="ECO:0000256" key="9">
    <source>
        <dbReference type="SAM" id="Phobius"/>
    </source>
</evidence>
<keyword evidence="2" id="KW-1003">Cell membrane</keyword>
<reference evidence="11 12" key="1">
    <citation type="journal article" date="2011" name="J. Bacteriol.">
        <title>Genome Sequence of the Probiotic Strain Bifidobacterium animalis subsp. lactis CNCM I-2494.</title>
        <authorList>
            <person name="Chervaux C."/>
            <person name="Grimaldi C."/>
            <person name="Bolotin A."/>
            <person name="Quinquis B."/>
            <person name="Legrain-Raspaud S."/>
            <person name="van Hylckama Vlieg J.E."/>
            <person name="Denariaz G."/>
            <person name="Smokvina T."/>
        </authorList>
    </citation>
    <scope>NUCLEOTIDE SEQUENCE [LARGE SCALE GENOMIC DNA]</scope>
    <source>
        <strain evidence="11 12">CNCM I-2494</strain>
    </source>
</reference>
<feature type="transmembrane region" description="Helical" evidence="9">
    <location>
        <begin position="132"/>
        <end position="155"/>
    </location>
</feature>
<feature type="region of interest" description="Disordered" evidence="8">
    <location>
        <begin position="494"/>
        <end position="531"/>
    </location>
</feature>
<name>A0A806FHW0_BIFAN</name>
<dbReference type="Gene3D" id="3.40.50.1110">
    <property type="entry name" value="SGNH hydrolase"/>
    <property type="match status" value="1"/>
</dbReference>
<dbReference type="GO" id="GO:0009103">
    <property type="term" value="P:lipopolysaccharide biosynthetic process"/>
    <property type="evidence" value="ECO:0007669"/>
    <property type="project" value="TreeGrafter"/>
</dbReference>
<organism evidence="11 12">
    <name type="scientific">Bifidobacterium animalis subsp. lactis CNCM I-2494</name>
    <dbReference type="NCBI Taxonomy" id="1042403"/>
    <lineage>
        <taxon>Bacteria</taxon>
        <taxon>Bacillati</taxon>
        <taxon>Actinomycetota</taxon>
        <taxon>Actinomycetes</taxon>
        <taxon>Bifidobacteriales</taxon>
        <taxon>Bifidobacteriaceae</taxon>
        <taxon>Bifidobacterium</taxon>
    </lineage>
</organism>
<dbReference type="GO" id="GO:0016747">
    <property type="term" value="F:acyltransferase activity, transferring groups other than amino-acyl groups"/>
    <property type="evidence" value="ECO:0007669"/>
    <property type="project" value="InterPro"/>
</dbReference>
<accession>A0A806FHW0</accession>
<feature type="compositionally biased region" description="Basic and acidic residues" evidence="8">
    <location>
        <begin position="494"/>
        <end position="518"/>
    </location>
</feature>
<evidence type="ECO:0000256" key="7">
    <source>
        <dbReference type="ARBA" id="ARBA00023315"/>
    </source>
</evidence>
<dbReference type="PANTHER" id="PTHR23028">
    <property type="entry name" value="ACETYLTRANSFERASE"/>
    <property type="match status" value="1"/>
</dbReference>
<dbReference type="SUPFAM" id="SSF52266">
    <property type="entry name" value="SGNH hydrolase"/>
    <property type="match status" value="1"/>
</dbReference>
<dbReference type="InterPro" id="IPR050879">
    <property type="entry name" value="Acyltransferase_3"/>
</dbReference>
<dbReference type="InterPro" id="IPR002656">
    <property type="entry name" value="Acyl_transf_3_dom"/>
</dbReference>
<evidence type="ECO:0000256" key="6">
    <source>
        <dbReference type="ARBA" id="ARBA00023136"/>
    </source>
</evidence>
<feature type="domain" description="Acyltransferase 3" evidence="10">
    <location>
        <begin position="65"/>
        <end position="412"/>
    </location>
</feature>
<dbReference type="AlphaFoldDB" id="A0A806FHW0"/>
<dbReference type="CDD" id="cd01840">
    <property type="entry name" value="SGNH_hydrolase_yrhL_like"/>
    <property type="match status" value="1"/>
</dbReference>
<keyword evidence="5 9" id="KW-1133">Transmembrane helix</keyword>
<feature type="transmembrane region" description="Helical" evidence="9">
    <location>
        <begin position="334"/>
        <end position="353"/>
    </location>
</feature>
<feature type="compositionally biased region" description="Basic and acidic residues" evidence="8">
    <location>
        <begin position="19"/>
        <end position="33"/>
    </location>
</feature>
<keyword evidence="6 9" id="KW-0472">Membrane</keyword>
<evidence type="ECO:0000313" key="11">
    <source>
        <dbReference type="EMBL" id="AEK29793.1"/>
    </source>
</evidence>
<keyword evidence="4 9" id="KW-0812">Transmembrane</keyword>
<feature type="region of interest" description="Disordered" evidence="8">
    <location>
        <begin position="1"/>
        <end position="43"/>
    </location>
</feature>
<feature type="transmembrane region" description="Helical" evidence="9">
    <location>
        <begin position="404"/>
        <end position="422"/>
    </location>
</feature>
<dbReference type="PANTHER" id="PTHR23028:SF53">
    <property type="entry name" value="ACYL_TRANSF_3 DOMAIN-CONTAINING PROTEIN"/>
    <property type="match status" value="1"/>
</dbReference>
<evidence type="ECO:0000256" key="8">
    <source>
        <dbReference type="SAM" id="MobiDB-lite"/>
    </source>
</evidence>
<feature type="transmembrane region" description="Helical" evidence="9">
    <location>
        <begin position="90"/>
        <end position="111"/>
    </location>
</feature>
<dbReference type="Proteomes" id="UP000008394">
    <property type="component" value="Chromosome"/>
</dbReference>
<dbReference type="GO" id="GO:0005886">
    <property type="term" value="C:plasma membrane"/>
    <property type="evidence" value="ECO:0007669"/>
    <property type="project" value="UniProtKB-SubCell"/>
</dbReference>
<sequence>MRRFFARKGSTPAGAIDRAAQHDHTPRAPRAVEGEASNAPDLPVAAGTKVSRDVPRGVAQARHFNGVDGLRAIAIVAIIAYHARPMLLKGGFLGVTLFLVVSGFFITRSLMNAVDGHRFLLFDYLRRRVKRLWPAVISTIGLTAVLVYACAPPLILKMRGDAVPSALFYSNWSFIFRKLSYFDAAGLPSPLTHLWYTSLIMQFYLLWPLLFIPLFLHCRRHWVRVGVLGALIAAGTLEMMMLYRPEADTSRLYYGLDTRAAEILVGVLLAMLVHDSASRSDQERRAADGRIVFDRQIGRYHAVLRRGDLGVVAAGICALALALGFLLVDARAAWMYHGGFLFFAVVSAVLLYASMQDARVGRILGVKALRYLGSRSFSLYLVHYPLLEVMNPATRTTGIPWYEWIGQFLVILMAGEAFYQIVEALTGTPWLPWMRCRITSVGAGRLRTSAWILTIVGVVMTFVMALPLDWRAIAHARSVKARPELALTAEQARERLAQQQKRESETSKENGKEHKDSSGKPNAQAKPKVAPPVVKALKVPANLEPQRWACDRKAMVCQAKVLMIGDSVTEGVSDTLREHFPNATIDGAVSRQFDQGVQILRDDLARGMDPQVIVFALGTNGPVSEQMAQQVIDLAGGRPLYFATTRAPVDWVPGNNATFIGMAERNPNVGIIDWSGTSQGRDDYLYDDGIHPNQLGMQAYLQMFLNAFCA</sequence>
<keyword evidence="3 11" id="KW-0808">Transferase</keyword>
<feature type="transmembrane region" description="Helical" evidence="9">
    <location>
        <begin position="252"/>
        <end position="273"/>
    </location>
</feature>
<evidence type="ECO:0000256" key="4">
    <source>
        <dbReference type="ARBA" id="ARBA00022692"/>
    </source>
</evidence>
<dbReference type="KEGG" id="bnm:BALAC2494_00792"/>
<feature type="transmembrane region" description="Helical" evidence="9">
    <location>
        <begin position="222"/>
        <end position="240"/>
    </location>
</feature>
<evidence type="ECO:0000313" key="12">
    <source>
        <dbReference type="Proteomes" id="UP000008394"/>
    </source>
</evidence>
<evidence type="ECO:0000256" key="3">
    <source>
        <dbReference type="ARBA" id="ARBA00022679"/>
    </source>
</evidence>
<protein>
    <submittedName>
        <fullName evidence="11">Acyltransferase transferring groups other than amino-acyl groups</fullName>
        <ecNumber evidence="11">2.3.1.-</ecNumber>
    </submittedName>
</protein>
<gene>
    <name evidence="11" type="ORF">BALAC2494_00792</name>
</gene>
<evidence type="ECO:0000256" key="1">
    <source>
        <dbReference type="ARBA" id="ARBA00004651"/>
    </source>
</evidence>
<evidence type="ECO:0000256" key="2">
    <source>
        <dbReference type="ARBA" id="ARBA00022475"/>
    </source>
</evidence>
<feature type="transmembrane region" description="Helical" evidence="9">
    <location>
        <begin position="194"/>
        <end position="215"/>
    </location>
</feature>
<dbReference type="EC" id="2.3.1.-" evidence="11"/>